<proteinExistence type="predicted"/>
<reference evidence="4 5" key="1">
    <citation type="submission" date="2020-08" db="EMBL/GenBank/DDBJ databases">
        <title>Genomic Encyclopedia of Type Strains, Phase IV (KMG-IV): sequencing the most valuable type-strain genomes for metagenomic binning, comparative biology and taxonomic classification.</title>
        <authorList>
            <person name="Goeker M."/>
        </authorList>
    </citation>
    <scope>NUCLEOTIDE SEQUENCE [LARGE SCALE GENOMIC DNA]</scope>
    <source>
        <strain evidence="4 5">DSM 26944</strain>
    </source>
</reference>
<dbReference type="EMBL" id="JACIJG010000001">
    <property type="protein sequence ID" value="MBB5700395.1"/>
    <property type="molecule type" value="Genomic_DNA"/>
</dbReference>
<keyword evidence="4" id="KW-0378">Hydrolase</keyword>
<evidence type="ECO:0000256" key="2">
    <source>
        <dbReference type="SAM" id="SignalP"/>
    </source>
</evidence>
<gene>
    <name evidence="4" type="ORF">FHS76_000233</name>
</gene>
<accession>A0A7W9EKU0</accession>
<feature type="region of interest" description="Disordered" evidence="1">
    <location>
        <begin position="196"/>
        <end position="223"/>
    </location>
</feature>
<organism evidence="4 5">
    <name type="scientific">Brucella daejeonensis</name>
    <dbReference type="NCBI Taxonomy" id="659015"/>
    <lineage>
        <taxon>Bacteria</taxon>
        <taxon>Pseudomonadati</taxon>
        <taxon>Pseudomonadota</taxon>
        <taxon>Alphaproteobacteria</taxon>
        <taxon>Hyphomicrobiales</taxon>
        <taxon>Brucellaceae</taxon>
        <taxon>Brucella/Ochrobactrum group</taxon>
        <taxon>Brucella</taxon>
    </lineage>
</organism>
<dbReference type="PROSITE" id="PS51257">
    <property type="entry name" value="PROKAR_LIPOPROTEIN"/>
    <property type="match status" value="1"/>
</dbReference>
<evidence type="ECO:0000313" key="5">
    <source>
        <dbReference type="Proteomes" id="UP000555546"/>
    </source>
</evidence>
<dbReference type="GO" id="GO:0016787">
    <property type="term" value="F:hydrolase activity"/>
    <property type="evidence" value="ECO:0007669"/>
    <property type="project" value="UniProtKB-KW"/>
</dbReference>
<feature type="region of interest" description="Disordered" evidence="1">
    <location>
        <begin position="236"/>
        <end position="285"/>
    </location>
</feature>
<evidence type="ECO:0000259" key="3">
    <source>
        <dbReference type="Pfam" id="PF07486"/>
    </source>
</evidence>
<dbReference type="Proteomes" id="UP000555546">
    <property type="component" value="Unassembled WGS sequence"/>
</dbReference>
<dbReference type="Gene3D" id="1.10.10.2520">
    <property type="entry name" value="Cell wall hydrolase SleB, domain 1"/>
    <property type="match status" value="1"/>
</dbReference>
<keyword evidence="2" id="KW-0732">Signal</keyword>
<name>A0A7W9EKU0_9HYPH</name>
<dbReference type="RefSeq" id="WP_183646840.1">
    <property type="nucleotide sequence ID" value="NZ_JACIJG010000001.1"/>
</dbReference>
<evidence type="ECO:0000313" key="4">
    <source>
        <dbReference type="EMBL" id="MBB5700395.1"/>
    </source>
</evidence>
<feature type="compositionally biased region" description="Low complexity" evidence="1">
    <location>
        <begin position="196"/>
        <end position="210"/>
    </location>
</feature>
<dbReference type="InterPro" id="IPR042047">
    <property type="entry name" value="SleB_dom1"/>
</dbReference>
<dbReference type="Pfam" id="PF07486">
    <property type="entry name" value="Hydrolase_2"/>
    <property type="match status" value="1"/>
</dbReference>
<feature type="signal peptide" evidence="2">
    <location>
        <begin position="1"/>
        <end position="24"/>
    </location>
</feature>
<comment type="caution">
    <text evidence="4">The sequence shown here is derived from an EMBL/GenBank/DDBJ whole genome shotgun (WGS) entry which is preliminary data.</text>
</comment>
<feature type="compositionally biased region" description="Polar residues" evidence="1">
    <location>
        <begin position="263"/>
        <end position="285"/>
    </location>
</feature>
<keyword evidence="5" id="KW-1185">Reference proteome</keyword>
<protein>
    <submittedName>
        <fullName evidence="4">Spore germination cell wall hydrolase CwlJ-like protein</fullName>
    </submittedName>
</protein>
<sequence length="316" mass="33926">MTRAAKWKLPVLVGLVVAPFVVTGCTTTGSTGKANVEKTAASHVKTLNGVKTYTYTPRDRECLERAMFFESNRSSSDGLVAVGTVVMNRLASGRYPDTICGVVGQKNQFAPGVLSRKMNSRALPDVQAAADAVLKGKRHPKLRNAMFFHTAGLKFPYRNMHYVLVAGGNSFYEKRNRDGSLQNPVPQEPYNLALAYSPQSPSMPQDPSYDVTLPQVGPVPGTEPTVQMALAEAAKTGSLQQNDGSGPQARGDRLARHRDVSAGRSSEQHVQVASYQPNFDTSAPQAASLGYAPASQKQVDAIGALLLSQNRPEAPL</sequence>
<feature type="domain" description="Cell wall hydrolase SleB" evidence="3">
    <location>
        <begin position="75"/>
        <end position="172"/>
    </location>
</feature>
<feature type="chain" id="PRO_5031030541" evidence="2">
    <location>
        <begin position="25"/>
        <end position="316"/>
    </location>
</feature>
<dbReference type="AlphaFoldDB" id="A0A7W9EKU0"/>
<feature type="compositionally biased region" description="Basic and acidic residues" evidence="1">
    <location>
        <begin position="250"/>
        <end position="261"/>
    </location>
</feature>
<evidence type="ECO:0000256" key="1">
    <source>
        <dbReference type="SAM" id="MobiDB-lite"/>
    </source>
</evidence>
<dbReference type="InterPro" id="IPR011105">
    <property type="entry name" value="Cell_wall_hydrolase_SleB"/>
</dbReference>